<feature type="transmembrane region" description="Helical" evidence="5">
    <location>
        <begin position="325"/>
        <end position="343"/>
    </location>
</feature>
<reference evidence="7" key="1">
    <citation type="submission" date="2021-05" db="EMBL/GenBank/DDBJ databases">
        <authorList>
            <person name="Alioto T."/>
            <person name="Alioto T."/>
            <person name="Gomez Garrido J."/>
        </authorList>
    </citation>
    <scope>NUCLEOTIDE SEQUENCE</scope>
</reference>
<feature type="transmembrane region" description="Helical" evidence="5">
    <location>
        <begin position="145"/>
        <end position="164"/>
    </location>
</feature>
<keyword evidence="3 5" id="KW-1133">Transmembrane helix</keyword>
<keyword evidence="4 5" id="KW-0472">Membrane</keyword>
<evidence type="ECO:0000313" key="7">
    <source>
        <dbReference type="EMBL" id="CAG6614589.1"/>
    </source>
</evidence>
<dbReference type="FunFam" id="1.20.1740.10:FF:000052">
    <property type="entry name" value="Lysine histidine transporter-like 3"/>
    <property type="match status" value="1"/>
</dbReference>
<proteinExistence type="predicted"/>
<evidence type="ECO:0000259" key="6">
    <source>
        <dbReference type="Pfam" id="PF01490"/>
    </source>
</evidence>
<organism evidence="7">
    <name type="scientific">Cacopsylla melanoneura</name>
    <dbReference type="NCBI Taxonomy" id="428564"/>
    <lineage>
        <taxon>Eukaryota</taxon>
        <taxon>Metazoa</taxon>
        <taxon>Ecdysozoa</taxon>
        <taxon>Arthropoda</taxon>
        <taxon>Hexapoda</taxon>
        <taxon>Insecta</taxon>
        <taxon>Pterygota</taxon>
        <taxon>Neoptera</taxon>
        <taxon>Paraneoptera</taxon>
        <taxon>Hemiptera</taxon>
        <taxon>Sternorrhyncha</taxon>
        <taxon>Psylloidea</taxon>
        <taxon>Psyllidae</taxon>
        <taxon>Psyllinae</taxon>
        <taxon>Cacopsylla</taxon>
    </lineage>
</organism>
<feature type="domain" description="Amino acid transporter transmembrane" evidence="6">
    <location>
        <begin position="58"/>
        <end position="452"/>
    </location>
</feature>
<evidence type="ECO:0000256" key="2">
    <source>
        <dbReference type="ARBA" id="ARBA00022692"/>
    </source>
</evidence>
<feature type="transmembrane region" description="Helical" evidence="5">
    <location>
        <begin position="249"/>
        <end position="269"/>
    </location>
</feature>
<keyword evidence="2 5" id="KW-0812">Transmembrane</keyword>
<dbReference type="InterPro" id="IPR013057">
    <property type="entry name" value="AA_transpt_TM"/>
</dbReference>
<dbReference type="GO" id="GO:0005774">
    <property type="term" value="C:vacuolar membrane"/>
    <property type="evidence" value="ECO:0007669"/>
    <property type="project" value="TreeGrafter"/>
</dbReference>
<evidence type="ECO:0000256" key="1">
    <source>
        <dbReference type="ARBA" id="ARBA00004141"/>
    </source>
</evidence>
<feature type="transmembrane region" description="Helical" evidence="5">
    <location>
        <begin position="281"/>
        <end position="305"/>
    </location>
</feature>
<dbReference type="Gene3D" id="1.20.1740.10">
    <property type="entry name" value="Amino acid/polyamine transporter I"/>
    <property type="match status" value="1"/>
</dbReference>
<dbReference type="EMBL" id="HBUF01030709">
    <property type="protein sequence ID" value="CAG6614589.1"/>
    <property type="molecule type" value="Transcribed_RNA"/>
</dbReference>
<evidence type="ECO:0000256" key="3">
    <source>
        <dbReference type="ARBA" id="ARBA00022989"/>
    </source>
</evidence>
<protein>
    <submittedName>
        <fullName evidence="7">Amino acid transporter ANT1</fullName>
    </submittedName>
</protein>
<dbReference type="GO" id="GO:0015179">
    <property type="term" value="F:L-amino acid transmembrane transporter activity"/>
    <property type="evidence" value="ECO:0007669"/>
    <property type="project" value="TreeGrafter"/>
</dbReference>
<accession>A0A8D8PUM6</accession>
<feature type="transmembrane region" description="Helical" evidence="5">
    <location>
        <begin position="387"/>
        <end position="409"/>
    </location>
</feature>
<feature type="transmembrane region" description="Helical" evidence="5">
    <location>
        <begin position="78"/>
        <end position="99"/>
    </location>
</feature>
<name>A0A8D8PUM6_9HEMI</name>
<feature type="transmembrane region" description="Helical" evidence="5">
    <location>
        <begin position="364"/>
        <end position="381"/>
    </location>
</feature>
<evidence type="ECO:0000256" key="5">
    <source>
        <dbReference type="SAM" id="Phobius"/>
    </source>
</evidence>
<dbReference type="PANTHER" id="PTHR22950:SF703">
    <property type="entry name" value="AMINO ACID TRANSPORTER TRANSMEMBRANE DOMAIN-CONTAINING PROTEIN"/>
    <property type="match status" value="1"/>
</dbReference>
<evidence type="ECO:0000256" key="4">
    <source>
        <dbReference type="ARBA" id="ARBA00023136"/>
    </source>
</evidence>
<dbReference type="AlphaFoldDB" id="A0A8D8PUM6"/>
<comment type="subcellular location">
    <subcellularLocation>
        <location evidence="1">Membrane</location>
        <topology evidence="1">Multi-pass membrane protein</topology>
    </subcellularLocation>
</comment>
<feature type="transmembrane region" description="Helical" evidence="5">
    <location>
        <begin position="430"/>
        <end position="452"/>
    </location>
</feature>
<sequence>MSTTDENYFLPKHIRNQDNVSVSSEDSEASGPIRSAYHAINERSALLNGHEVVNHGGLTTLGAAIFVAGEMAGSGVLALPRAVVDTGIIGLLLLVVFGINSGYSGARLGDCWAMIEERYPEHRVQTRDPYSVIAERAVGQWGRKLVSACVQITLFGVSTVYILIASQMIKELLVPWYPNVNFCYCYVIFVLLLTPVTWLGSPKDFWFIGIGALLTTSIACVFIVTQLYMDALHLEGDFPPHKVHSFHDFFSAFGILLFAFGGASTFPTIQNDMIQRNQFPRSISIAFTAILCLYIPVTFGGYLVYGEATNANIVLSLGKTSLATFANIFMATHLILAFLIVINPVAQQVEQNFNCPHHFCLKRIIIRSCLMLGMIVLGELIPSFGKILALIGGSTVTLTTFILPSYFYMKLCDERSDVNWPVREIPLHMRVYMYEMIFIGLLGGICTSYNAILWQPLRRRSLLQCRFRICPIPGSLRLRLWS</sequence>
<dbReference type="Pfam" id="PF01490">
    <property type="entry name" value="Aa_trans"/>
    <property type="match status" value="1"/>
</dbReference>
<dbReference type="EMBL" id="HBUF01030708">
    <property type="protein sequence ID" value="CAG6614588.1"/>
    <property type="molecule type" value="Transcribed_RNA"/>
</dbReference>
<feature type="transmembrane region" description="Helical" evidence="5">
    <location>
        <begin position="205"/>
        <end position="229"/>
    </location>
</feature>
<dbReference type="PANTHER" id="PTHR22950">
    <property type="entry name" value="AMINO ACID TRANSPORTER"/>
    <property type="match status" value="1"/>
</dbReference>
<feature type="transmembrane region" description="Helical" evidence="5">
    <location>
        <begin position="176"/>
        <end position="198"/>
    </location>
</feature>